<dbReference type="Gene3D" id="3.30.830.10">
    <property type="entry name" value="Metalloenzyme, LuxS/M16 peptidase-like"/>
    <property type="match status" value="2"/>
</dbReference>
<evidence type="ECO:0000256" key="2">
    <source>
        <dbReference type="ARBA" id="ARBA00007261"/>
    </source>
</evidence>
<evidence type="ECO:0000259" key="5">
    <source>
        <dbReference type="Pfam" id="PF00675"/>
    </source>
</evidence>
<keyword evidence="3" id="KW-0482">Metalloprotease</keyword>
<dbReference type="InterPro" id="IPR011249">
    <property type="entry name" value="Metalloenz_LuxS/M16"/>
</dbReference>
<dbReference type="PANTHER" id="PTHR11851">
    <property type="entry name" value="METALLOPROTEASE"/>
    <property type="match status" value="1"/>
</dbReference>
<evidence type="ECO:0000256" key="4">
    <source>
        <dbReference type="RuleBase" id="RU004447"/>
    </source>
</evidence>
<dbReference type="PANTHER" id="PTHR11851:SF49">
    <property type="entry name" value="MITOCHONDRIAL-PROCESSING PEPTIDASE SUBUNIT ALPHA"/>
    <property type="match status" value="1"/>
</dbReference>
<comment type="similarity">
    <text evidence="2 4">Belongs to the peptidase M16 family.</text>
</comment>
<dbReference type="RefSeq" id="WP_422863270.1">
    <property type="nucleotide sequence ID" value="NZ_JAMSKV010000003.1"/>
</dbReference>
<accession>A0ABT1W4Y7</accession>
<keyword evidence="3" id="KW-0645">Protease</keyword>
<evidence type="ECO:0000313" key="7">
    <source>
        <dbReference type="EMBL" id="MCQ8277808.1"/>
    </source>
</evidence>
<dbReference type="PROSITE" id="PS00143">
    <property type="entry name" value="INSULINASE"/>
    <property type="match status" value="1"/>
</dbReference>
<dbReference type="InterPro" id="IPR007863">
    <property type="entry name" value="Peptidase_M16_C"/>
</dbReference>
<keyword evidence="3" id="KW-0378">Hydrolase</keyword>
<gene>
    <name evidence="7" type="ORF">NFI95_05035</name>
</gene>
<dbReference type="SUPFAM" id="SSF63411">
    <property type="entry name" value="LuxS/MPP-like metallohydrolase"/>
    <property type="match status" value="2"/>
</dbReference>
<dbReference type="Pfam" id="PF05193">
    <property type="entry name" value="Peptidase_M16_C"/>
    <property type="match status" value="1"/>
</dbReference>
<comment type="caution">
    <text evidence="7">The sequence shown here is derived from an EMBL/GenBank/DDBJ whole genome shotgun (WGS) entry which is preliminary data.</text>
</comment>
<organism evidence="7 8">
    <name type="scientific">Endosaccharibacter trunci</name>
    <dbReference type="NCBI Taxonomy" id="2812733"/>
    <lineage>
        <taxon>Bacteria</taxon>
        <taxon>Pseudomonadati</taxon>
        <taxon>Pseudomonadota</taxon>
        <taxon>Alphaproteobacteria</taxon>
        <taxon>Acetobacterales</taxon>
        <taxon>Acetobacteraceae</taxon>
        <taxon>Endosaccharibacter</taxon>
    </lineage>
</organism>
<dbReference type="EMBL" id="JAMSKV010000003">
    <property type="protein sequence ID" value="MCQ8277808.1"/>
    <property type="molecule type" value="Genomic_DNA"/>
</dbReference>
<name>A0ABT1W4Y7_9PROT</name>
<comment type="cofactor">
    <cofactor evidence="1">
        <name>Zn(2+)</name>
        <dbReference type="ChEBI" id="CHEBI:29105"/>
    </cofactor>
</comment>
<feature type="domain" description="Peptidase M16 C-terminal" evidence="6">
    <location>
        <begin position="169"/>
        <end position="345"/>
    </location>
</feature>
<dbReference type="InterPro" id="IPR011765">
    <property type="entry name" value="Pept_M16_N"/>
</dbReference>
<reference evidence="7 8" key="1">
    <citation type="submission" date="2022-06" db="EMBL/GenBank/DDBJ databases">
        <title>Endosaccharibacter gen. nov., sp. nov., endophytic bacteria isolated from sugarcane.</title>
        <authorList>
            <person name="Pitiwittayakul N."/>
            <person name="Yukphan P."/>
            <person name="Charoenyingcharoen P."/>
            <person name="Tanasupawat S."/>
        </authorList>
    </citation>
    <scope>NUCLEOTIDE SEQUENCE [LARGE SCALE GENOMIC DNA]</scope>
    <source>
        <strain evidence="7 8">KSS8</strain>
    </source>
</reference>
<dbReference type="InterPro" id="IPR001431">
    <property type="entry name" value="Pept_M16_Zn_BS"/>
</dbReference>
<feature type="domain" description="Peptidase M16 N-terminal" evidence="5">
    <location>
        <begin position="16"/>
        <end position="162"/>
    </location>
</feature>
<evidence type="ECO:0000259" key="6">
    <source>
        <dbReference type="Pfam" id="PF05193"/>
    </source>
</evidence>
<evidence type="ECO:0000313" key="8">
    <source>
        <dbReference type="Proteomes" id="UP001524587"/>
    </source>
</evidence>
<dbReference type="Pfam" id="PF00675">
    <property type="entry name" value="Peptidase_M16"/>
    <property type="match status" value="1"/>
</dbReference>
<dbReference type="InterPro" id="IPR050361">
    <property type="entry name" value="MPP/UQCRC_Complex"/>
</dbReference>
<keyword evidence="8" id="KW-1185">Reference proteome</keyword>
<sequence>MTDPIATTRLPNGLTVVSERMDRVETVSFGAYVASGTRNELASENGVSHFLEHMAFKGTERRSAVQIAEEIENVGGHINAYTAREQTAYYVKLLKEDLALGADIIGDILTHSTFVPEELERERGVILQEIGQANDTPDDIIFDHFQETAFPDQAMGRPTLGTEALIRDMKRDTLTGYMRQHYTTGNVVIAAAGNLRHEDVVELARSHFGDLPTELVGQTDPGRYLGGEFREEKDLEQVHVVLGFPSVGYRDPDYYPVLLLSTLLGGGMSSRLFQEIREKRGLVYSIYAFNSPFNDGGLFGIYAGTGEDEAKELVPVTLEELRKVQRSSGPEAVRQVELDRARAQLKSSLLMSLESTGSRCEQLARQLQIFGRIIPTAETVARIEAVTLDDIRRAASRMFAGRPTLTALGPVTHIPSLADVTERLAA</sequence>
<evidence type="ECO:0000256" key="1">
    <source>
        <dbReference type="ARBA" id="ARBA00001947"/>
    </source>
</evidence>
<dbReference type="Proteomes" id="UP001524587">
    <property type="component" value="Unassembled WGS sequence"/>
</dbReference>
<protein>
    <submittedName>
        <fullName evidence="7">Insulinase family protein</fullName>
    </submittedName>
</protein>
<evidence type="ECO:0000256" key="3">
    <source>
        <dbReference type="ARBA" id="ARBA00023049"/>
    </source>
</evidence>
<proteinExistence type="inferred from homology"/>